<dbReference type="InterPro" id="IPR027417">
    <property type="entry name" value="P-loop_NTPase"/>
</dbReference>
<evidence type="ECO:0000313" key="2">
    <source>
        <dbReference type="EMBL" id="SOY27463.1"/>
    </source>
</evidence>
<gene>
    <name evidence="2" type="ORF">AMURIS_00167</name>
</gene>
<organism evidence="2 3">
    <name type="scientific">Acetatifactor muris</name>
    <dbReference type="NCBI Taxonomy" id="879566"/>
    <lineage>
        <taxon>Bacteria</taxon>
        <taxon>Bacillati</taxon>
        <taxon>Bacillota</taxon>
        <taxon>Clostridia</taxon>
        <taxon>Lachnospirales</taxon>
        <taxon>Lachnospiraceae</taxon>
        <taxon>Acetatifactor</taxon>
    </lineage>
</organism>
<feature type="compositionally biased region" description="Acidic residues" evidence="1">
    <location>
        <begin position="713"/>
        <end position="722"/>
    </location>
</feature>
<feature type="region of interest" description="Disordered" evidence="1">
    <location>
        <begin position="739"/>
        <end position="785"/>
    </location>
</feature>
<dbReference type="Gene3D" id="1.25.40.10">
    <property type="entry name" value="Tetratricopeptide repeat domain"/>
    <property type="match status" value="1"/>
</dbReference>
<proteinExistence type="predicted"/>
<feature type="compositionally biased region" description="Basic and acidic residues" evidence="1">
    <location>
        <begin position="755"/>
        <end position="785"/>
    </location>
</feature>
<dbReference type="InterPro" id="IPR011990">
    <property type="entry name" value="TPR-like_helical_dom_sf"/>
</dbReference>
<name>A0A2K4ZAI5_9FIRM</name>
<dbReference type="Proteomes" id="UP000236311">
    <property type="component" value="Unassembled WGS sequence"/>
</dbReference>
<dbReference type="RefSeq" id="WP_103237591.1">
    <property type="nucleotide sequence ID" value="NZ_JANJZD010000008.1"/>
</dbReference>
<feature type="compositionally biased region" description="Acidic residues" evidence="1">
    <location>
        <begin position="694"/>
        <end position="706"/>
    </location>
</feature>
<dbReference type="Gene3D" id="3.40.50.300">
    <property type="entry name" value="P-loop containing nucleotide triphosphate hydrolases"/>
    <property type="match status" value="1"/>
</dbReference>
<evidence type="ECO:0000256" key="1">
    <source>
        <dbReference type="SAM" id="MobiDB-lite"/>
    </source>
</evidence>
<evidence type="ECO:0000313" key="3">
    <source>
        <dbReference type="Proteomes" id="UP000236311"/>
    </source>
</evidence>
<dbReference type="EMBL" id="OFSM01000001">
    <property type="protein sequence ID" value="SOY27463.1"/>
    <property type="molecule type" value="Genomic_DNA"/>
</dbReference>
<accession>A0A2K4ZAI5</accession>
<feature type="region of interest" description="Disordered" evidence="1">
    <location>
        <begin position="680"/>
        <end position="722"/>
    </location>
</feature>
<protein>
    <recommendedName>
        <fullName evidence="4">Tetratricopeptide repeat protein</fullName>
    </recommendedName>
</protein>
<dbReference type="OrthoDB" id="9760891at2"/>
<sequence length="1031" mass="116726">MDKYEYKIRSDEIKALIAEGEYARAADIADAIDWRRVKSVIMLCTVSDLYKINRRYEDAKNMLLLAYERRPGGRTICYSLCELCIKTEEFVQALKYYKEFVQAAPKDPSRYILQYRLYEAQEVSLEERIGVLEELKKRDYREKWAYELAFLYHRVGLATRCVEECDEMILWFGDGKYVVKAMELKMLHQPLTSAQQQIYDHRFDEYLQAEPEEAGENEDYEDYGYDQQPADEIMEEEGAFEYEQPEEPAEPAEADIQVKTMDVGQYNTINLQAELAEGLQEVLGEAGDAQGAAALTAEPDMAEDAEAGEMAEAAEDYENSGELEAEEIEETEVFFGETGEISQLPVEKAPVLREMDSLEEMAREPESAEETVWRAEAAEPVKKRNRTVREQTPAETVPADTTAETVMEEMRQEETVNAQPPRELAEVLSQEADGQISLVLPEELAVEKQLTGQMKIEDVLVEWERMKKENEEKCREEVRQHVLRQTGPMFTEFEASVRDGLLEQLEGGATAGGTHVTAEVSLGAEMVPGDRGEILEELPEEIAYIDRGEEEYSGEAEYADGEEGVDEAGYVEEYSGEAESPDSPAYDGEEDEIPAELEYIEDEAYSDEEYAQDGETFEASEYEDEALPGDLEYAEEDIDETVYEGEAESAGDLEYAEEEYDDFAYGAEPEEAADAEYIEEEYEEENQAISGEAPEYDTDEEYESGEEAAVSTEEPEYDEEDLSEEALFEELGYSALTKEAERAEAQEEEEDLSSEEEKSGQKKTEDRNGNREKHPIQREKARARGLTREEKELYAPFIQSRHSREQLVKAIDSISMAAYTGNIVVTGEEGMDTLTLAKNMIREVRLTDSNFSGKVAKISGQGLNDRNIGETLERLNNGALIIENASGMGSKTAKKLYKALQQERLGIIVVLEGTKKAVNKLFAENPELSGCFTARMDLEALSNDTLVSFGRLYAREMEYSIDDLGVLALHTRIEELQTIDHVVTVIEVKQIVDEAIHRASRKTLGHFFDILLAKRYDNEDMIILTEKDFVA</sequence>
<dbReference type="SUPFAM" id="SSF48452">
    <property type="entry name" value="TPR-like"/>
    <property type="match status" value="1"/>
</dbReference>
<dbReference type="AlphaFoldDB" id="A0A2K4ZAI5"/>
<evidence type="ECO:0008006" key="4">
    <source>
        <dbReference type="Google" id="ProtNLM"/>
    </source>
</evidence>
<reference evidence="2 3" key="1">
    <citation type="submission" date="2018-01" db="EMBL/GenBank/DDBJ databases">
        <authorList>
            <person name="Gaut B.S."/>
            <person name="Morton B.R."/>
            <person name="Clegg M.T."/>
            <person name="Duvall M.R."/>
        </authorList>
    </citation>
    <scope>NUCLEOTIDE SEQUENCE [LARGE SCALE GENOMIC DNA]</scope>
    <source>
        <strain evidence="2">GP69</strain>
    </source>
</reference>
<keyword evidence="3" id="KW-1185">Reference proteome</keyword>